<evidence type="ECO:0000313" key="2">
    <source>
        <dbReference type="EMBL" id="MDR5590903.1"/>
    </source>
</evidence>
<name>A0ABU1ERX3_9FLAO</name>
<dbReference type="RefSeq" id="WP_309561773.1">
    <property type="nucleotide sequence ID" value="NZ_JAVJIU010000003.1"/>
</dbReference>
<accession>A0ABU1ERX3</accession>
<evidence type="ECO:0000256" key="1">
    <source>
        <dbReference type="SAM" id="Phobius"/>
    </source>
</evidence>
<keyword evidence="1" id="KW-1133">Transmembrane helix</keyword>
<gene>
    <name evidence="2" type="ORF">RE431_09635</name>
</gene>
<keyword evidence="3" id="KW-1185">Reference proteome</keyword>
<dbReference type="Proteomes" id="UP001257234">
    <property type="component" value="Unassembled WGS sequence"/>
</dbReference>
<keyword evidence="1" id="KW-0472">Membrane</keyword>
<reference evidence="3" key="1">
    <citation type="submission" date="2023-07" db="EMBL/GenBank/DDBJ databases">
        <title>Christiangramia sp. SM2212., a novel bacterium of the family Flavobacteriaceae isolated from the sea sediment.</title>
        <authorList>
            <person name="Wang J."/>
            <person name="Zhang X."/>
        </authorList>
    </citation>
    <scope>NUCLEOTIDE SEQUENCE [LARGE SCALE GENOMIC DNA]</scope>
    <source>
        <strain evidence="3">SM2212</strain>
    </source>
</reference>
<sequence>MSRDQKLKILQAGLIAFISVTTGFSNLNNHFQIGLSNIVLGLILLGFIMISLKKPGLNLHLVLLAFEVLSLASVAYLYYENGYKYLQYLFALASLGCVIAIILKIRKQRNIRQNNF</sequence>
<evidence type="ECO:0008006" key="4">
    <source>
        <dbReference type="Google" id="ProtNLM"/>
    </source>
</evidence>
<comment type="caution">
    <text evidence="2">The sequence shown here is derived from an EMBL/GenBank/DDBJ whole genome shotgun (WGS) entry which is preliminary data.</text>
</comment>
<feature type="transmembrane region" description="Helical" evidence="1">
    <location>
        <begin position="59"/>
        <end position="79"/>
    </location>
</feature>
<organism evidence="2 3">
    <name type="scientific">Christiangramia sediminicola</name>
    <dbReference type="NCBI Taxonomy" id="3073267"/>
    <lineage>
        <taxon>Bacteria</taxon>
        <taxon>Pseudomonadati</taxon>
        <taxon>Bacteroidota</taxon>
        <taxon>Flavobacteriia</taxon>
        <taxon>Flavobacteriales</taxon>
        <taxon>Flavobacteriaceae</taxon>
        <taxon>Christiangramia</taxon>
    </lineage>
</organism>
<feature type="transmembrane region" description="Helical" evidence="1">
    <location>
        <begin position="31"/>
        <end position="52"/>
    </location>
</feature>
<protein>
    <recommendedName>
        <fullName evidence="4">Dolichyl-diphosphooligosaccharide--protein glycosyltransferase subunit KCP2</fullName>
    </recommendedName>
</protein>
<proteinExistence type="predicted"/>
<keyword evidence="1" id="KW-0812">Transmembrane</keyword>
<dbReference type="EMBL" id="JAVJIU010000003">
    <property type="protein sequence ID" value="MDR5590903.1"/>
    <property type="molecule type" value="Genomic_DNA"/>
</dbReference>
<evidence type="ECO:0000313" key="3">
    <source>
        <dbReference type="Proteomes" id="UP001257234"/>
    </source>
</evidence>
<feature type="transmembrane region" description="Helical" evidence="1">
    <location>
        <begin position="7"/>
        <end position="25"/>
    </location>
</feature>
<feature type="transmembrane region" description="Helical" evidence="1">
    <location>
        <begin position="85"/>
        <end position="103"/>
    </location>
</feature>